<keyword evidence="3" id="KW-1185">Reference proteome</keyword>
<name>A0ABN9X739_9DINO</name>
<sequence>MGSKPPSSSPKKASMVTTRAPGFRRSASSARADTVSVSGCRHKVAIQTMSACHPKSVLKKSAARNSTAAERPARPRAPARARAASAAPCRASTSSRPRQSRSSGKATAEHRAPSAAAQVHEHLPGLRGDSPR</sequence>
<dbReference type="EMBL" id="CAUYUJ010020010">
    <property type="protein sequence ID" value="CAK0895233.1"/>
    <property type="molecule type" value="Genomic_DNA"/>
</dbReference>
<proteinExistence type="predicted"/>
<protein>
    <submittedName>
        <fullName evidence="2">Uncharacterized protein</fullName>
    </submittedName>
</protein>
<feature type="region of interest" description="Disordered" evidence="1">
    <location>
        <begin position="1"/>
        <end position="38"/>
    </location>
</feature>
<feature type="region of interest" description="Disordered" evidence="1">
    <location>
        <begin position="52"/>
        <end position="132"/>
    </location>
</feature>
<reference evidence="2" key="1">
    <citation type="submission" date="2023-10" db="EMBL/GenBank/DDBJ databases">
        <authorList>
            <person name="Chen Y."/>
            <person name="Shah S."/>
            <person name="Dougan E. K."/>
            <person name="Thang M."/>
            <person name="Chan C."/>
        </authorList>
    </citation>
    <scope>NUCLEOTIDE SEQUENCE [LARGE SCALE GENOMIC DNA]</scope>
</reference>
<feature type="compositionally biased region" description="Low complexity" evidence="1">
    <location>
        <begin position="66"/>
        <end position="103"/>
    </location>
</feature>
<gene>
    <name evidence="2" type="ORF">PCOR1329_LOCUS74042</name>
</gene>
<evidence type="ECO:0000313" key="2">
    <source>
        <dbReference type="EMBL" id="CAK0895233.1"/>
    </source>
</evidence>
<feature type="compositionally biased region" description="Low complexity" evidence="1">
    <location>
        <begin position="1"/>
        <end position="12"/>
    </location>
</feature>
<comment type="caution">
    <text evidence="2">The sequence shown here is derived from an EMBL/GenBank/DDBJ whole genome shotgun (WGS) entry which is preliminary data.</text>
</comment>
<feature type="compositionally biased region" description="Polar residues" evidence="1">
    <location>
        <begin position="26"/>
        <end position="37"/>
    </location>
</feature>
<feature type="compositionally biased region" description="Basic and acidic residues" evidence="1">
    <location>
        <begin position="119"/>
        <end position="132"/>
    </location>
</feature>
<evidence type="ECO:0000256" key="1">
    <source>
        <dbReference type="SAM" id="MobiDB-lite"/>
    </source>
</evidence>
<evidence type="ECO:0000313" key="3">
    <source>
        <dbReference type="Proteomes" id="UP001189429"/>
    </source>
</evidence>
<dbReference type="Proteomes" id="UP001189429">
    <property type="component" value="Unassembled WGS sequence"/>
</dbReference>
<accession>A0ABN9X739</accession>
<organism evidence="2 3">
    <name type="scientific">Prorocentrum cordatum</name>
    <dbReference type="NCBI Taxonomy" id="2364126"/>
    <lineage>
        <taxon>Eukaryota</taxon>
        <taxon>Sar</taxon>
        <taxon>Alveolata</taxon>
        <taxon>Dinophyceae</taxon>
        <taxon>Prorocentrales</taxon>
        <taxon>Prorocentraceae</taxon>
        <taxon>Prorocentrum</taxon>
    </lineage>
</organism>